<protein>
    <submittedName>
        <fullName evidence="2">Uncharacterized protein</fullName>
    </submittedName>
</protein>
<dbReference type="Gene3D" id="2.40.128.20">
    <property type="match status" value="1"/>
</dbReference>
<name>A0A314LAZ7_NICAT</name>
<dbReference type="EMBL" id="MJEQ01000176">
    <property type="protein sequence ID" value="OIT38742.1"/>
    <property type="molecule type" value="Genomic_DNA"/>
</dbReference>
<dbReference type="PANTHER" id="PTHR33970:SF2">
    <property type="entry name" value="OS01G0716400 PROTEIN"/>
    <property type="match status" value="1"/>
</dbReference>
<evidence type="ECO:0000313" key="2">
    <source>
        <dbReference type="EMBL" id="OIT38742.1"/>
    </source>
</evidence>
<dbReference type="InterPro" id="IPR044682">
    <property type="entry name" value="VDE"/>
</dbReference>
<sequence>MNVNIAPSSSINSPATFPVNRQSSVAGIPDPFLLCCQKTKVSVFSSSLNRKIRATKSIVAAGAVEMKEAEKKTSNPVRIVSIVGEDSVSPLNSAPWLDVMLHTYSVTIVDVSDDLSWGLFHYHGAARVAGQSYTGAVLVSPDGQYPAEREKERLVSALDRCGIKEWEPFNVDNCSCEGPPLGLPEGSSLHSKIEVQEDRTHSSV</sequence>
<dbReference type="GO" id="GO:0010028">
    <property type="term" value="P:xanthophyll cycle"/>
    <property type="evidence" value="ECO:0007669"/>
    <property type="project" value="InterPro"/>
</dbReference>
<dbReference type="InterPro" id="IPR012674">
    <property type="entry name" value="Calycin"/>
</dbReference>
<dbReference type="STRING" id="49451.A0A314LAZ7"/>
<feature type="compositionally biased region" description="Basic and acidic residues" evidence="1">
    <location>
        <begin position="191"/>
        <end position="204"/>
    </location>
</feature>
<dbReference type="AlphaFoldDB" id="A0A314LAZ7"/>
<dbReference type="Gramene" id="OIT38742">
    <property type="protein sequence ID" value="OIT38742"/>
    <property type="gene ID" value="A4A49_02113"/>
</dbReference>
<accession>A0A314LAZ7</accession>
<proteinExistence type="predicted"/>
<comment type="caution">
    <text evidence="2">The sequence shown here is derived from an EMBL/GenBank/DDBJ whole genome shotgun (WGS) entry which is preliminary data.</text>
</comment>
<evidence type="ECO:0000256" key="1">
    <source>
        <dbReference type="SAM" id="MobiDB-lite"/>
    </source>
</evidence>
<reference evidence="2" key="1">
    <citation type="submission" date="2016-11" db="EMBL/GenBank/DDBJ databases">
        <title>The genome of Nicotiana attenuata.</title>
        <authorList>
            <person name="Xu S."/>
            <person name="Brockmoeller T."/>
            <person name="Gaquerel E."/>
            <person name="Navarro A."/>
            <person name="Kuhl H."/>
            <person name="Gase K."/>
            <person name="Ling Z."/>
            <person name="Zhou W."/>
            <person name="Kreitzer C."/>
            <person name="Stanke M."/>
            <person name="Tang H."/>
            <person name="Lyons E."/>
            <person name="Pandey P."/>
            <person name="Pandey S.P."/>
            <person name="Timmermann B."/>
            <person name="Baldwin I.T."/>
        </authorList>
    </citation>
    <scope>NUCLEOTIDE SEQUENCE [LARGE SCALE GENOMIC DNA]</scope>
    <source>
        <strain evidence="2">UT</strain>
    </source>
</reference>
<keyword evidence="3" id="KW-1185">Reference proteome</keyword>
<dbReference type="Proteomes" id="UP000187609">
    <property type="component" value="Unassembled WGS sequence"/>
</dbReference>
<dbReference type="GO" id="GO:0046422">
    <property type="term" value="F:violaxanthin de-epoxidase activity"/>
    <property type="evidence" value="ECO:0007669"/>
    <property type="project" value="InterPro"/>
</dbReference>
<organism evidence="2 3">
    <name type="scientific">Nicotiana attenuata</name>
    <name type="common">Coyote tobacco</name>
    <dbReference type="NCBI Taxonomy" id="49451"/>
    <lineage>
        <taxon>Eukaryota</taxon>
        <taxon>Viridiplantae</taxon>
        <taxon>Streptophyta</taxon>
        <taxon>Embryophyta</taxon>
        <taxon>Tracheophyta</taxon>
        <taxon>Spermatophyta</taxon>
        <taxon>Magnoliopsida</taxon>
        <taxon>eudicotyledons</taxon>
        <taxon>Gunneridae</taxon>
        <taxon>Pentapetalae</taxon>
        <taxon>asterids</taxon>
        <taxon>lamiids</taxon>
        <taxon>Solanales</taxon>
        <taxon>Solanaceae</taxon>
        <taxon>Nicotianoideae</taxon>
        <taxon>Nicotianeae</taxon>
        <taxon>Nicotiana</taxon>
    </lineage>
</organism>
<dbReference type="PANTHER" id="PTHR33970">
    <property type="entry name" value="VIOLAXANTHIN DE-EPOXIDASE, CHLOROPLASTIC-RELATED"/>
    <property type="match status" value="1"/>
</dbReference>
<gene>
    <name evidence="2" type="ORF">A4A49_02113</name>
</gene>
<evidence type="ECO:0000313" key="3">
    <source>
        <dbReference type="Proteomes" id="UP000187609"/>
    </source>
</evidence>
<feature type="region of interest" description="Disordered" evidence="1">
    <location>
        <begin position="184"/>
        <end position="204"/>
    </location>
</feature>